<dbReference type="NCBIfam" id="TIGR01300">
    <property type="entry name" value="CPA3_mnhG_phaG"/>
    <property type="match status" value="1"/>
</dbReference>
<keyword evidence="2" id="KW-0472">Membrane</keyword>
<dbReference type="PANTHER" id="PTHR34703">
    <property type="entry name" value="ANTIPORTER SUBUNIT MNHG2-RELATED"/>
    <property type="match status" value="1"/>
</dbReference>
<dbReference type="PANTHER" id="PTHR34703:SF1">
    <property type="entry name" value="ANTIPORTER SUBUNIT MNHG2-RELATED"/>
    <property type="match status" value="1"/>
</dbReference>
<accession>A0ABU1FZQ7</accession>
<dbReference type="InterPro" id="IPR005133">
    <property type="entry name" value="PhaG_MnhG_YufB"/>
</dbReference>
<dbReference type="Pfam" id="PF03334">
    <property type="entry name" value="PhaG_MnhG_YufB"/>
    <property type="match status" value="1"/>
</dbReference>
<organism evidence="3 4">
    <name type="scientific">Halomonas koreensis</name>
    <dbReference type="NCBI Taxonomy" id="245385"/>
    <lineage>
        <taxon>Bacteria</taxon>
        <taxon>Pseudomonadati</taxon>
        <taxon>Pseudomonadota</taxon>
        <taxon>Gammaproteobacteria</taxon>
        <taxon>Oceanospirillales</taxon>
        <taxon>Halomonadaceae</taxon>
        <taxon>Halomonas</taxon>
    </lineage>
</organism>
<protein>
    <submittedName>
        <fullName evidence="3">Na+/H+ antiporter subunit G</fullName>
    </submittedName>
</protein>
<feature type="transmembrane region" description="Helical" evidence="2">
    <location>
        <begin position="12"/>
        <end position="33"/>
    </location>
</feature>
<evidence type="ECO:0000256" key="1">
    <source>
        <dbReference type="SAM" id="MobiDB-lite"/>
    </source>
</evidence>
<dbReference type="NCBIfam" id="NF009316">
    <property type="entry name" value="PRK12674.1-5"/>
    <property type="match status" value="1"/>
</dbReference>
<comment type="caution">
    <text evidence="3">The sequence shown here is derived from an EMBL/GenBank/DDBJ whole genome shotgun (WGS) entry which is preliminary data.</text>
</comment>
<keyword evidence="4" id="KW-1185">Reference proteome</keyword>
<evidence type="ECO:0000313" key="3">
    <source>
        <dbReference type="EMBL" id="MDR5866167.1"/>
    </source>
</evidence>
<gene>
    <name evidence="3" type="ORF">QC818_05115</name>
</gene>
<dbReference type="EMBL" id="JARWAK010000003">
    <property type="protein sequence ID" value="MDR5866167.1"/>
    <property type="molecule type" value="Genomic_DNA"/>
</dbReference>
<evidence type="ECO:0000313" key="4">
    <source>
        <dbReference type="Proteomes" id="UP001264519"/>
    </source>
</evidence>
<sequence length="126" mass="13532">MSPLDMPVLLQLIVAAFLLVGALVALIGSWGLAKLPDFYTRLHGPTKASTLGVGCTLIGSLLYFSHQQDGVSVQEALVTIFLFATAPVSAHMMGKAALRRRLGSVPDTRNIPDRSRRASSQASDRR</sequence>
<keyword evidence="2" id="KW-0812">Transmembrane</keyword>
<dbReference type="Proteomes" id="UP001264519">
    <property type="component" value="Unassembled WGS sequence"/>
</dbReference>
<dbReference type="RefSeq" id="WP_309651772.1">
    <property type="nucleotide sequence ID" value="NZ_JARWAK010000003.1"/>
</dbReference>
<proteinExistence type="predicted"/>
<name>A0ABU1FZQ7_9GAMM</name>
<reference evidence="3 4" key="1">
    <citation type="submission" date="2023-04" db="EMBL/GenBank/DDBJ databases">
        <title>A long-awaited taxogenomic arrangement of the family Halomonadaceae.</title>
        <authorList>
            <person name="De La Haba R."/>
            <person name="Chuvochina M."/>
            <person name="Wittouck S."/>
            <person name="Arahal D.R."/>
            <person name="Sanchez-Porro C."/>
            <person name="Hugenholtz P."/>
            <person name="Ventosa A."/>
        </authorList>
    </citation>
    <scope>NUCLEOTIDE SEQUENCE [LARGE SCALE GENOMIC DNA]</scope>
    <source>
        <strain evidence="3 4">DSM 23530</strain>
    </source>
</reference>
<keyword evidence="2" id="KW-1133">Transmembrane helix</keyword>
<evidence type="ECO:0000256" key="2">
    <source>
        <dbReference type="SAM" id="Phobius"/>
    </source>
</evidence>
<feature type="region of interest" description="Disordered" evidence="1">
    <location>
        <begin position="101"/>
        <end position="126"/>
    </location>
</feature>